<dbReference type="PROSITE" id="PS51462">
    <property type="entry name" value="NUDIX"/>
    <property type="match status" value="1"/>
</dbReference>
<proteinExistence type="inferred from homology"/>
<dbReference type="PANTHER" id="PTHR21340">
    <property type="entry name" value="DIADENOSINE 5,5-P1,P4-TETRAPHOSPHATE PYROPHOSPHOHYDROLASE MUTT"/>
    <property type="match status" value="1"/>
</dbReference>
<evidence type="ECO:0000256" key="3">
    <source>
        <dbReference type="ARBA" id="ARBA00022741"/>
    </source>
</evidence>
<feature type="domain" description="Nudix hydrolase" evidence="6">
    <location>
        <begin position="1"/>
        <end position="134"/>
    </location>
</feature>
<evidence type="ECO:0000256" key="5">
    <source>
        <dbReference type="ARBA" id="ARBA00032644"/>
    </source>
</evidence>
<dbReference type="GO" id="GO:0006754">
    <property type="term" value="P:ATP biosynthetic process"/>
    <property type="evidence" value="ECO:0007669"/>
    <property type="project" value="TreeGrafter"/>
</dbReference>
<evidence type="ECO:0000259" key="6">
    <source>
        <dbReference type="PROSITE" id="PS51462"/>
    </source>
</evidence>
<dbReference type="InterPro" id="IPR015797">
    <property type="entry name" value="NUDIX_hydrolase-like_dom_sf"/>
</dbReference>
<dbReference type="InterPro" id="IPR051325">
    <property type="entry name" value="Nudix_hydrolase_domain"/>
</dbReference>
<accession>A0A6G3MLU4</accession>
<sequence length="141" mass="16840">MSVSVGIVLFKRLNRESSAKFLILKASNGCFHWTPPKGHVELDEYELDTAFRELFEETEIKEDEIKLYKEFREVLEYNTVNGRKQSIYYLAELKDYGQEIRLSNEHCEYKWIEANKDLNIFLHTQTKELIILAEKYIKRNL</sequence>
<dbReference type="CDD" id="cd03428">
    <property type="entry name" value="NUDIX_Ap4A_Nudt2"/>
    <property type="match status" value="1"/>
</dbReference>
<name>A0A6G3MLU4_HENSL</name>
<evidence type="ECO:0000313" key="7">
    <source>
        <dbReference type="EMBL" id="NDJ94990.1"/>
    </source>
</evidence>
<dbReference type="InterPro" id="IPR003565">
    <property type="entry name" value="Tetra_PHTase"/>
</dbReference>
<evidence type="ECO:0000256" key="2">
    <source>
        <dbReference type="ARBA" id="ARBA00018911"/>
    </source>
</evidence>
<keyword evidence="4" id="KW-0378">Hydrolase</keyword>
<dbReference type="EMBL" id="GHBP01013783">
    <property type="protein sequence ID" value="NDJ94990.1"/>
    <property type="molecule type" value="Transcribed_RNA"/>
</dbReference>
<dbReference type="Pfam" id="PF00293">
    <property type="entry name" value="NUDIX"/>
    <property type="match status" value="1"/>
</dbReference>
<dbReference type="GO" id="GO:0000166">
    <property type="term" value="F:nucleotide binding"/>
    <property type="evidence" value="ECO:0007669"/>
    <property type="project" value="UniProtKB-KW"/>
</dbReference>
<dbReference type="InterPro" id="IPR000086">
    <property type="entry name" value="NUDIX_hydrolase_dom"/>
</dbReference>
<evidence type="ECO:0000256" key="4">
    <source>
        <dbReference type="ARBA" id="ARBA00022801"/>
    </source>
</evidence>
<protein>
    <recommendedName>
        <fullName evidence="2">Bis(5'-nucleosyl)-tetraphosphatase [asymmetrical]</fullName>
    </recommendedName>
    <alternativeName>
        <fullName evidence="5">Diadenosine 5',5'''-P1,P4-tetraphosphate asymmetrical hydrolase</fullName>
    </alternativeName>
</protein>
<dbReference type="SUPFAM" id="SSF55811">
    <property type="entry name" value="Nudix"/>
    <property type="match status" value="1"/>
</dbReference>
<comment type="similarity">
    <text evidence="1">Belongs to the Nudix hydrolase family.</text>
</comment>
<dbReference type="Gene3D" id="3.90.79.10">
    <property type="entry name" value="Nucleoside Triphosphate Pyrophosphohydrolase"/>
    <property type="match status" value="1"/>
</dbReference>
<dbReference type="PRINTS" id="PR01405">
    <property type="entry name" value="TETRPHPHTASE"/>
</dbReference>
<dbReference type="GO" id="GO:0004081">
    <property type="term" value="F:bis(5'-nucleosyl)-tetraphosphatase (asymmetrical) activity"/>
    <property type="evidence" value="ECO:0007669"/>
    <property type="project" value="TreeGrafter"/>
</dbReference>
<reference evidence="7" key="1">
    <citation type="submission" date="2018-11" db="EMBL/GenBank/DDBJ databases">
        <title>Henneguya salminicola genome and transcriptome.</title>
        <authorList>
            <person name="Yahalomi D."/>
            <person name="Atkinson S.D."/>
            <person name="Neuhof M."/>
            <person name="Chang E.S."/>
            <person name="Philippe H."/>
            <person name="Cartwright P."/>
            <person name="Bartholomew J.L."/>
            <person name="Huchon D."/>
        </authorList>
    </citation>
    <scope>NUCLEOTIDE SEQUENCE</scope>
    <source>
        <strain evidence="7">Hz1</strain>
        <tissue evidence="7">Whole</tissue>
    </source>
</reference>
<keyword evidence="3" id="KW-0547">Nucleotide-binding</keyword>
<dbReference type="GO" id="GO:0006167">
    <property type="term" value="P:AMP biosynthetic process"/>
    <property type="evidence" value="ECO:0007669"/>
    <property type="project" value="TreeGrafter"/>
</dbReference>
<organism evidence="7">
    <name type="scientific">Henneguya salminicola</name>
    <name type="common">Myxosporean</name>
    <dbReference type="NCBI Taxonomy" id="69463"/>
    <lineage>
        <taxon>Eukaryota</taxon>
        <taxon>Metazoa</taxon>
        <taxon>Cnidaria</taxon>
        <taxon>Myxozoa</taxon>
        <taxon>Myxosporea</taxon>
        <taxon>Bivalvulida</taxon>
        <taxon>Platysporina</taxon>
        <taxon>Myxobolidae</taxon>
        <taxon>Henneguya</taxon>
    </lineage>
</organism>
<dbReference type="AlphaFoldDB" id="A0A6G3MLU4"/>
<dbReference type="PANTHER" id="PTHR21340:SF0">
    <property type="entry name" value="BIS(5'-NUCLEOSYL)-TETRAPHOSPHATASE [ASYMMETRICAL]"/>
    <property type="match status" value="1"/>
</dbReference>
<evidence type="ECO:0000256" key="1">
    <source>
        <dbReference type="ARBA" id="ARBA00005582"/>
    </source>
</evidence>